<keyword evidence="3" id="KW-0067">ATP-binding</keyword>
<dbReference type="PROSITE" id="PS51192">
    <property type="entry name" value="HELICASE_ATP_BIND_1"/>
    <property type="match status" value="1"/>
</dbReference>
<keyword evidence="4" id="KW-0238">DNA-binding</keyword>
<feature type="compositionally biased region" description="Acidic residues" evidence="8">
    <location>
        <begin position="436"/>
        <end position="446"/>
    </location>
</feature>
<dbReference type="GO" id="GO:0003677">
    <property type="term" value="F:DNA binding"/>
    <property type="evidence" value="ECO:0007669"/>
    <property type="project" value="UniProtKB-KW"/>
</dbReference>
<dbReference type="HOGENOM" id="CLU_001103_19_0_1"/>
<accession>A0A0C9YY18</accession>
<protein>
    <recommendedName>
        <fullName evidence="7">DNA 3'-5' helicase</fullName>
        <ecNumber evidence="7">5.6.2.4</ecNumber>
    </recommendedName>
</protein>
<dbReference type="Pfam" id="PF00270">
    <property type="entry name" value="DEAD"/>
    <property type="match status" value="1"/>
</dbReference>
<dbReference type="OrthoDB" id="10261556at2759"/>
<dbReference type="InterPro" id="IPR011545">
    <property type="entry name" value="DEAD/DEAH_box_helicase_dom"/>
</dbReference>
<dbReference type="GO" id="GO:0005737">
    <property type="term" value="C:cytoplasm"/>
    <property type="evidence" value="ECO:0007669"/>
    <property type="project" value="TreeGrafter"/>
</dbReference>
<dbReference type="GO" id="GO:0005694">
    <property type="term" value="C:chromosome"/>
    <property type="evidence" value="ECO:0007669"/>
    <property type="project" value="TreeGrafter"/>
</dbReference>
<evidence type="ECO:0000256" key="8">
    <source>
        <dbReference type="SAM" id="MobiDB-lite"/>
    </source>
</evidence>
<dbReference type="Pfam" id="PF00271">
    <property type="entry name" value="Helicase_C"/>
    <property type="match status" value="1"/>
</dbReference>
<proteinExistence type="inferred from homology"/>
<evidence type="ECO:0000256" key="5">
    <source>
        <dbReference type="ARBA" id="ARBA00023235"/>
    </source>
</evidence>
<dbReference type="Proteomes" id="UP000054018">
    <property type="component" value="Unassembled WGS sequence"/>
</dbReference>
<evidence type="ECO:0000256" key="1">
    <source>
        <dbReference type="ARBA" id="ARBA00005446"/>
    </source>
</evidence>
<dbReference type="EMBL" id="KN833910">
    <property type="protein sequence ID" value="KIK15032.1"/>
    <property type="molecule type" value="Genomic_DNA"/>
</dbReference>
<reference evidence="12" key="2">
    <citation type="submission" date="2015-01" db="EMBL/GenBank/DDBJ databases">
        <title>Evolutionary Origins and Diversification of the Mycorrhizal Mutualists.</title>
        <authorList>
            <consortium name="DOE Joint Genome Institute"/>
            <consortium name="Mycorrhizal Genomics Consortium"/>
            <person name="Kohler A."/>
            <person name="Kuo A."/>
            <person name="Nagy L.G."/>
            <person name="Floudas D."/>
            <person name="Copeland A."/>
            <person name="Barry K.W."/>
            <person name="Cichocki N."/>
            <person name="Veneault-Fourrey C."/>
            <person name="LaButti K."/>
            <person name="Lindquist E.A."/>
            <person name="Lipzen A."/>
            <person name="Lundell T."/>
            <person name="Morin E."/>
            <person name="Murat C."/>
            <person name="Riley R."/>
            <person name="Ohm R."/>
            <person name="Sun H."/>
            <person name="Tunlid A."/>
            <person name="Henrissat B."/>
            <person name="Grigoriev I.V."/>
            <person name="Hibbett D.S."/>
            <person name="Martin F."/>
        </authorList>
    </citation>
    <scope>NUCLEOTIDE SEQUENCE [LARGE SCALE GENOMIC DNA]</scope>
    <source>
        <strain evidence="12">441</strain>
    </source>
</reference>
<feature type="compositionally biased region" description="Basic residues" evidence="8">
    <location>
        <begin position="382"/>
        <end position="398"/>
    </location>
</feature>
<dbReference type="GO" id="GO:0043138">
    <property type="term" value="F:3'-5' DNA helicase activity"/>
    <property type="evidence" value="ECO:0007669"/>
    <property type="project" value="UniProtKB-EC"/>
</dbReference>
<dbReference type="InterPro" id="IPR001650">
    <property type="entry name" value="Helicase_C-like"/>
</dbReference>
<comment type="similarity">
    <text evidence="1">Belongs to the helicase family. RecQ subfamily.</text>
</comment>
<keyword evidence="5" id="KW-0413">Isomerase</keyword>
<dbReference type="PANTHER" id="PTHR13710">
    <property type="entry name" value="DNA HELICASE RECQ FAMILY MEMBER"/>
    <property type="match status" value="1"/>
</dbReference>
<dbReference type="AlphaFoldDB" id="A0A0C9YY18"/>
<dbReference type="SUPFAM" id="SSF52540">
    <property type="entry name" value="P-loop containing nucleoside triphosphate hydrolases"/>
    <property type="match status" value="1"/>
</dbReference>
<sequence>MVQPAPNQDIPAHPCTPTLSEIRHHVQDKFGIRPCHWQLKVAEALLQGDKDVVCIAGTGMGKTLGFWIPILFRPGGIQIVVTPLNTLGRQSAASLARAGIKGIAINADTATTANFTAIDTFEYRAIIVSPEQLMKPSGEFEKRLKNPLFTSRIISIIIDEAHCLTDWGEFRPEYKELRRLRYVLPMSIPVMIASATLTKDSLTNALQLLHMHPSRLVTIRRTTDRPNIKIGVKKIKYALNSYADLAFLIPPGWKDGDPLPPKFLIFFDDIQDAINAAQYLRRRLPPGMQDKIKWFNANMTTTYKDAEVTHFVLGETLGLATTESFGMGMDVPDIKLVIQWRATCKLPTLWQRFGRAARDKKLTGTSILFAEKEFFDDERAAKASRKMQRQSVRKRKGIKNSTAEPPAKRAKLNGTSATTVQPGASSMPNGMNVEGEVSDSEPEPDQESTHMPVINQGLDELEGALDEAARARKSAGRPEKRRKRELDLVMDYLINAENRVGLKCRRRVFDVCFENNAAGGKLPLPLCSRLTVPTEADHLVCDTERAVGCDRCRITPASVCCDIHHPDEFTNLMSSVPKPPPAPPRSRIPKYDPSPHDHTLRNALEEWREQTTSAVYGWHHLNDIGPCIVMCNATLERIVDCAHHHKISTIQDLKRETTWLDADQYGGEVLSLI</sequence>
<dbReference type="PROSITE" id="PS51194">
    <property type="entry name" value="HELICASE_CTER"/>
    <property type="match status" value="1"/>
</dbReference>
<dbReference type="PANTHER" id="PTHR13710:SF105">
    <property type="entry name" value="ATP-DEPENDENT DNA HELICASE Q1"/>
    <property type="match status" value="1"/>
</dbReference>
<feature type="region of interest" description="Disordered" evidence="8">
    <location>
        <begin position="379"/>
        <end position="450"/>
    </location>
</feature>
<evidence type="ECO:0000259" key="9">
    <source>
        <dbReference type="PROSITE" id="PS51192"/>
    </source>
</evidence>
<dbReference type="GO" id="GO:0009378">
    <property type="term" value="F:four-way junction helicase activity"/>
    <property type="evidence" value="ECO:0007669"/>
    <property type="project" value="TreeGrafter"/>
</dbReference>
<evidence type="ECO:0000256" key="3">
    <source>
        <dbReference type="ARBA" id="ARBA00022840"/>
    </source>
</evidence>
<keyword evidence="2" id="KW-0547">Nucleotide-binding</keyword>
<dbReference type="InterPro" id="IPR014001">
    <property type="entry name" value="Helicase_ATP-bd"/>
</dbReference>
<dbReference type="InterPro" id="IPR027417">
    <property type="entry name" value="P-loop_NTPase"/>
</dbReference>
<evidence type="ECO:0000259" key="10">
    <source>
        <dbReference type="PROSITE" id="PS51194"/>
    </source>
</evidence>
<feature type="domain" description="Helicase ATP-binding" evidence="9">
    <location>
        <begin position="43"/>
        <end position="215"/>
    </location>
</feature>
<evidence type="ECO:0000256" key="4">
    <source>
        <dbReference type="ARBA" id="ARBA00023125"/>
    </source>
</evidence>
<evidence type="ECO:0000313" key="12">
    <source>
        <dbReference type="Proteomes" id="UP000054018"/>
    </source>
</evidence>
<organism evidence="11 12">
    <name type="scientific">Pisolithus microcarpus 441</name>
    <dbReference type="NCBI Taxonomy" id="765257"/>
    <lineage>
        <taxon>Eukaryota</taxon>
        <taxon>Fungi</taxon>
        <taxon>Dikarya</taxon>
        <taxon>Basidiomycota</taxon>
        <taxon>Agaricomycotina</taxon>
        <taxon>Agaricomycetes</taxon>
        <taxon>Agaricomycetidae</taxon>
        <taxon>Boletales</taxon>
        <taxon>Sclerodermatineae</taxon>
        <taxon>Pisolithaceae</taxon>
        <taxon>Pisolithus</taxon>
    </lineage>
</organism>
<feature type="compositionally biased region" description="Polar residues" evidence="8">
    <location>
        <begin position="413"/>
        <end position="429"/>
    </location>
</feature>
<keyword evidence="12" id="KW-1185">Reference proteome</keyword>
<dbReference type="SMART" id="SM00487">
    <property type="entry name" value="DEXDc"/>
    <property type="match status" value="1"/>
</dbReference>
<comment type="catalytic activity">
    <reaction evidence="6">
        <text>Couples ATP hydrolysis with the unwinding of duplex DNA by translocating in the 3'-5' direction.</text>
        <dbReference type="EC" id="5.6.2.4"/>
    </reaction>
</comment>
<evidence type="ECO:0000313" key="11">
    <source>
        <dbReference type="EMBL" id="KIK15032.1"/>
    </source>
</evidence>
<dbReference type="STRING" id="765257.A0A0C9YY18"/>
<dbReference type="GO" id="GO:0000724">
    <property type="term" value="P:double-strand break repair via homologous recombination"/>
    <property type="evidence" value="ECO:0007669"/>
    <property type="project" value="TreeGrafter"/>
</dbReference>
<evidence type="ECO:0000256" key="6">
    <source>
        <dbReference type="ARBA" id="ARBA00034617"/>
    </source>
</evidence>
<dbReference type="SMART" id="SM00490">
    <property type="entry name" value="HELICc"/>
    <property type="match status" value="1"/>
</dbReference>
<reference evidence="11 12" key="1">
    <citation type="submission" date="2014-04" db="EMBL/GenBank/DDBJ databases">
        <authorList>
            <consortium name="DOE Joint Genome Institute"/>
            <person name="Kuo A."/>
            <person name="Kohler A."/>
            <person name="Costa M.D."/>
            <person name="Nagy L.G."/>
            <person name="Floudas D."/>
            <person name="Copeland A."/>
            <person name="Barry K.W."/>
            <person name="Cichocki N."/>
            <person name="Veneault-Fourrey C."/>
            <person name="LaButti K."/>
            <person name="Lindquist E.A."/>
            <person name="Lipzen A."/>
            <person name="Lundell T."/>
            <person name="Morin E."/>
            <person name="Murat C."/>
            <person name="Sun H."/>
            <person name="Tunlid A."/>
            <person name="Henrissat B."/>
            <person name="Grigoriev I.V."/>
            <person name="Hibbett D.S."/>
            <person name="Martin F."/>
            <person name="Nordberg H.P."/>
            <person name="Cantor M.N."/>
            <person name="Hua S.X."/>
        </authorList>
    </citation>
    <scope>NUCLEOTIDE SEQUENCE [LARGE SCALE GENOMIC DNA]</scope>
    <source>
        <strain evidence="11 12">441</strain>
    </source>
</reference>
<evidence type="ECO:0000256" key="2">
    <source>
        <dbReference type="ARBA" id="ARBA00022741"/>
    </source>
</evidence>
<feature type="region of interest" description="Disordered" evidence="8">
    <location>
        <begin position="575"/>
        <end position="594"/>
    </location>
</feature>
<feature type="domain" description="Helicase C-terminal" evidence="10">
    <location>
        <begin position="255"/>
        <end position="406"/>
    </location>
</feature>
<dbReference type="EC" id="5.6.2.4" evidence="7"/>
<dbReference type="GO" id="GO:0005524">
    <property type="term" value="F:ATP binding"/>
    <property type="evidence" value="ECO:0007669"/>
    <property type="project" value="UniProtKB-KW"/>
</dbReference>
<evidence type="ECO:0000256" key="7">
    <source>
        <dbReference type="ARBA" id="ARBA00034808"/>
    </source>
</evidence>
<name>A0A0C9YY18_9AGAM</name>
<dbReference type="Gene3D" id="3.40.50.300">
    <property type="entry name" value="P-loop containing nucleotide triphosphate hydrolases"/>
    <property type="match status" value="2"/>
</dbReference>
<gene>
    <name evidence="11" type="ORF">PISMIDRAFT_16829</name>
</gene>
<feature type="compositionally biased region" description="Pro residues" evidence="8">
    <location>
        <begin position="577"/>
        <end position="586"/>
    </location>
</feature>